<feature type="region of interest" description="Disordered" evidence="2">
    <location>
        <begin position="1"/>
        <end position="23"/>
    </location>
</feature>
<proteinExistence type="predicted"/>
<feature type="compositionally biased region" description="Basic residues" evidence="2">
    <location>
        <begin position="1"/>
        <end position="11"/>
    </location>
</feature>
<dbReference type="Gene3D" id="3.40.50.720">
    <property type="entry name" value="NAD(P)-binding Rossmann-like Domain"/>
    <property type="match status" value="1"/>
</dbReference>
<organism evidence="4 5">
    <name type="scientific">Seminavis robusta</name>
    <dbReference type="NCBI Taxonomy" id="568900"/>
    <lineage>
        <taxon>Eukaryota</taxon>
        <taxon>Sar</taxon>
        <taxon>Stramenopiles</taxon>
        <taxon>Ochrophyta</taxon>
        <taxon>Bacillariophyta</taxon>
        <taxon>Bacillariophyceae</taxon>
        <taxon>Bacillariophycidae</taxon>
        <taxon>Naviculales</taxon>
        <taxon>Naviculaceae</taxon>
        <taxon>Seminavis</taxon>
    </lineage>
</organism>
<dbReference type="InterPro" id="IPR036291">
    <property type="entry name" value="NAD(P)-bd_dom_sf"/>
</dbReference>
<reference evidence="4" key="1">
    <citation type="submission" date="2020-06" db="EMBL/GenBank/DDBJ databases">
        <authorList>
            <consortium name="Plant Systems Biology data submission"/>
        </authorList>
    </citation>
    <scope>NUCLEOTIDE SEQUENCE</scope>
    <source>
        <strain evidence="4">D6</strain>
    </source>
</reference>
<dbReference type="InterPro" id="IPR051164">
    <property type="entry name" value="NmrA-like_oxidored"/>
</dbReference>
<dbReference type="EMBL" id="CAICTM010002599">
    <property type="protein sequence ID" value="CAB9529726.1"/>
    <property type="molecule type" value="Genomic_DNA"/>
</dbReference>
<name>A0A9N8F1W3_9STRA</name>
<feature type="domain" description="NAD(P)-binding" evidence="3">
    <location>
        <begin position="32"/>
        <end position="208"/>
    </location>
</feature>
<dbReference type="InterPro" id="IPR016040">
    <property type="entry name" value="NAD(P)-bd_dom"/>
</dbReference>
<evidence type="ECO:0000313" key="5">
    <source>
        <dbReference type="Proteomes" id="UP001153069"/>
    </source>
</evidence>
<sequence length="322" mass="36261">MFKKVFKGGSKKSKDGPKESDRRKVMVVSADHGLVGKRVLPGLASRKLLDVYAGVTDPNRFPDMDDVTVMKADMDDKNSLFKAFKSKKFDRVVIVTPGNRADWAENALEAADQCKATKFVVLISLVMAPVRETFFGDNYDDMEKAAKQYFPFGYCILRLPLLMDAMIPLCAPSIRTSQSFKDPRDPEKPFRCIALQDVATAVTHIITKPSQHMEKIYHLVGPSVTVAKQADAITKAIGTKVTHEPEDYEQYRETLEDAHVPEWSITGTLEIYKCIDEGNKWTNTKKAGDYEEITGEKPTSLLKWCQANEGHFEPEEEEDDVE</sequence>
<dbReference type="Gene3D" id="3.90.25.10">
    <property type="entry name" value="UDP-galactose 4-epimerase, domain 1"/>
    <property type="match status" value="1"/>
</dbReference>
<comment type="caution">
    <text evidence="4">The sequence shown here is derived from an EMBL/GenBank/DDBJ whole genome shotgun (WGS) entry which is preliminary data.</text>
</comment>
<feature type="compositionally biased region" description="Basic and acidic residues" evidence="2">
    <location>
        <begin position="12"/>
        <end position="23"/>
    </location>
</feature>
<dbReference type="SUPFAM" id="SSF51735">
    <property type="entry name" value="NAD(P)-binding Rossmann-fold domains"/>
    <property type="match status" value="1"/>
</dbReference>
<dbReference type="PANTHER" id="PTHR42748:SF18">
    <property type="entry name" value="NMRA-LIKE DOMAIN-CONTAINING PROTEIN"/>
    <property type="match status" value="1"/>
</dbReference>
<evidence type="ECO:0000313" key="4">
    <source>
        <dbReference type="EMBL" id="CAB9529726.1"/>
    </source>
</evidence>
<protein>
    <submittedName>
        <fullName evidence="4">Inherit from COG: epimerase dehydratase</fullName>
    </submittedName>
</protein>
<gene>
    <name evidence="4" type="ORF">SEMRO_2601_G332350.1</name>
</gene>
<dbReference type="PANTHER" id="PTHR42748">
    <property type="entry name" value="NITROGEN METABOLITE REPRESSION PROTEIN NMRA FAMILY MEMBER"/>
    <property type="match status" value="1"/>
</dbReference>
<dbReference type="Pfam" id="PF13460">
    <property type="entry name" value="NAD_binding_10"/>
    <property type="match status" value="1"/>
</dbReference>
<evidence type="ECO:0000259" key="3">
    <source>
        <dbReference type="Pfam" id="PF13460"/>
    </source>
</evidence>
<keyword evidence="1" id="KW-0521">NADP</keyword>
<evidence type="ECO:0000256" key="2">
    <source>
        <dbReference type="SAM" id="MobiDB-lite"/>
    </source>
</evidence>
<keyword evidence="5" id="KW-1185">Reference proteome</keyword>
<accession>A0A9N8F1W3</accession>
<evidence type="ECO:0000256" key="1">
    <source>
        <dbReference type="ARBA" id="ARBA00022857"/>
    </source>
</evidence>
<dbReference type="AlphaFoldDB" id="A0A9N8F1W3"/>
<dbReference type="OrthoDB" id="300709at2759"/>
<dbReference type="Proteomes" id="UP001153069">
    <property type="component" value="Unassembled WGS sequence"/>
</dbReference>